<evidence type="ECO:0000313" key="3">
    <source>
        <dbReference type="Proteomes" id="UP000291338"/>
    </source>
</evidence>
<reference evidence="2 3" key="1">
    <citation type="submission" date="2018-01" db="EMBL/GenBank/DDBJ databases">
        <title>Co-occurrence of chitin degradation, pigmentation and bioactivity in marine Pseudoalteromonas.</title>
        <authorList>
            <person name="Paulsen S."/>
            <person name="Gram L."/>
            <person name="Machado H."/>
        </authorList>
    </citation>
    <scope>NUCLEOTIDE SEQUENCE [LARGE SCALE GENOMIC DNA]</scope>
    <source>
        <strain evidence="2 3">S3898</strain>
    </source>
</reference>
<gene>
    <name evidence="2" type="ORF">C1E23_16065</name>
</gene>
<sequence length="145" mass="15713">MSDSLAVKGHAHLGSHKYNKLVKFGAVYDLLATSLLMLPFLVAPILGVIMQLDSAMGFNSTFKPLDSTSLFLICLGACYVTIWGVFRFLNPSYQVGRLDAILRFTVAIIQIICVGMGATPILLGITAVLITLGLVQWFMAESLSD</sequence>
<dbReference type="RefSeq" id="WP_130256542.1">
    <property type="nucleotide sequence ID" value="NZ_PPSX01000065.1"/>
</dbReference>
<proteinExistence type="predicted"/>
<feature type="transmembrane region" description="Helical" evidence="1">
    <location>
        <begin position="26"/>
        <end position="50"/>
    </location>
</feature>
<accession>A0A4Q7IJU7</accession>
<feature type="transmembrane region" description="Helical" evidence="1">
    <location>
        <begin position="101"/>
        <end position="134"/>
    </location>
</feature>
<feature type="transmembrane region" description="Helical" evidence="1">
    <location>
        <begin position="70"/>
        <end position="89"/>
    </location>
</feature>
<evidence type="ECO:0000313" key="2">
    <source>
        <dbReference type="EMBL" id="RZQ52130.1"/>
    </source>
</evidence>
<evidence type="ECO:0000256" key="1">
    <source>
        <dbReference type="SAM" id="Phobius"/>
    </source>
</evidence>
<protein>
    <submittedName>
        <fullName evidence="2">Uncharacterized protein</fullName>
    </submittedName>
</protein>
<comment type="caution">
    <text evidence="2">The sequence shown here is derived from an EMBL/GenBank/DDBJ whole genome shotgun (WGS) entry which is preliminary data.</text>
</comment>
<dbReference type="EMBL" id="PPSX01000065">
    <property type="protein sequence ID" value="RZQ52130.1"/>
    <property type="molecule type" value="Genomic_DNA"/>
</dbReference>
<keyword evidence="1" id="KW-0472">Membrane</keyword>
<dbReference type="Proteomes" id="UP000291338">
    <property type="component" value="Unassembled WGS sequence"/>
</dbReference>
<name>A0A4Q7IJU7_9GAMM</name>
<organism evidence="2 3">
    <name type="scientific">Pseudoalteromonas phenolica</name>
    <dbReference type="NCBI Taxonomy" id="161398"/>
    <lineage>
        <taxon>Bacteria</taxon>
        <taxon>Pseudomonadati</taxon>
        <taxon>Pseudomonadota</taxon>
        <taxon>Gammaproteobacteria</taxon>
        <taxon>Alteromonadales</taxon>
        <taxon>Pseudoalteromonadaceae</taxon>
        <taxon>Pseudoalteromonas</taxon>
    </lineage>
</organism>
<keyword evidence="1" id="KW-1133">Transmembrane helix</keyword>
<dbReference type="AlphaFoldDB" id="A0A4Q7IJU7"/>
<keyword evidence="1" id="KW-0812">Transmembrane</keyword>